<sequence length="184" mass="20785">MDTPPIKSASGSEQHSIVLSESSRHLQTTPKQEIAQLRAEERDLACRLEVLRLQAYDHKQRSISSKNSKVLPFWKKIASRQYQTRLDSERENRRLRSLVKMLVGRSKMTFRNDGYKKGNAGIGQLPNEFATQDTPVVMEELKNDADEVYGTLDGFCVGLQQQKHKNPTVSHAKALYAANVDGSN</sequence>
<evidence type="ECO:0000313" key="3">
    <source>
        <dbReference type="Proteomes" id="UP001259832"/>
    </source>
</evidence>
<feature type="compositionally biased region" description="Polar residues" evidence="1">
    <location>
        <begin position="9"/>
        <end position="31"/>
    </location>
</feature>
<organism evidence="2 3">
    <name type="scientific">Phytophthora citrophthora</name>
    <dbReference type="NCBI Taxonomy" id="4793"/>
    <lineage>
        <taxon>Eukaryota</taxon>
        <taxon>Sar</taxon>
        <taxon>Stramenopiles</taxon>
        <taxon>Oomycota</taxon>
        <taxon>Peronosporomycetes</taxon>
        <taxon>Peronosporales</taxon>
        <taxon>Peronosporaceae</taxon>
        <taxon>Phytophthora</taxon>
    </lineage>
</organism>
<dbReference type="Proteomes" id="UP001259832">
    <property type="component" value="Unassembled WGS sequence"/>
</dbReference>
<dbReference type="EMBL" id="JASMQC010000022">
    <property type="protein sequence ID" value="KAK1935815.1"/>
    <property type="molecule type" value="Genomic_DNA"/>
</dbReference>
<evidence type="ECO:0000313" key="2">
    <source>
        <dbReference type="EMBL" id="KAK1935815.1"/>
    </source>
</evidence>
<name>A0AAD9GCF4_9STRA</name>
<gene>
    <name evidence="2" type="ORF">P3T76_010509</name>
</gene>
<dbReference type="AlphaFoldDB" id="A0AAD9GCF4"/>
<protein>
    <submittedName>
        <fullName evidence="2">Uncharacterized protein</fullName>
    </submittedName>
</protein>
<feature type="region of interest" description="Disordered" evidence="1">
    <location>
        <begin position="1"/>
        <end position="31"/>
    </location>
</feature>
<proteinExistence type="predicted"/>
<accession>A0AAD9GCF4</accession>
<keyword evidence="3" id="KW-1185">Reference proteome</keyword>
<reference evidence="2" key="1">
    <citation type="submission" date="2023-08" db="EMBL/GenBank/DDBJ databases">
        <title>Reference Genome Resource for the Citrus Pathogen Phytophthora citrophthora.</title>
        <authorList>
            <person name="Moller H."/>
            <person name="Coetzee B."/>
            <person name="Rose L.J."/>
            <person name="Van Niekerk J.M."/>
        </authorList>
    </citation>
    <scope>NUCLEOTIDE SEQUENCE</scope>
    <source>
        <strain evidence="2">STE-U-9442</strain>
    </source>
</reference>
<comment type="caution">
    <text evidence="2">The sequence shown here is derived from an EMBL/GenBank/DDBJ whole genome shotgun (WGS) entry which is preliminary data.</text>
</comment>
<evidence type="ECO:0000256" key="1">
    <source>
        <dbReference type="SAM" id="MobiDB-lite"/>
    </source>
</evidence>